<accession>A0AAV1DB04</accession>
<feature type="region of interest" description="Disordered" evidence="1">
    <location>
        <begin position="1"/>
        <end position="20"/>
    </location>
</feature>
<reference evidence="2" key="1">
    <citation type="submission" date="2023-03" db="EMBL/GenBank/DDBJ databases">
        <authorList>
            <person name="Julca I."/>
        </authorList>
    </citation>
    <scope>NUCLEOTIDE SEQUENCE</scope>
</reference>
<organism evidence="2 3">
    <name type="scientific">Oldenlandia corymbosa var. corymbosa</name>
    <dbReference type="NCBI Taxonomy" id="529605"/>
    <lineage>
        <taxon>Eukaryota</taxon>
        <taxon>Viridiplantae</taxon>
        <taxon>Streptophyta</taxon>
        <taxon>Embryophyta</taxon>
        <taxon>Tracheophyta</taxon>
        <taxon>Spermatophyta</taxon>
        <taxon>Magnoliopsida</taxon>
        <taxon>eudicotyledons</taxon>
        <taxon>Gunneridae</taxon>
        <taxon>Pentapetalae</taxon>
        <taxon>asterids</taxon>
        <taxon>lamiids</taxon>
        <taxon>Gentianales</taxon>
        <taxon>Rubiaceae</taxon>
        <taxon>Rubioideae</taxon>
        <taxon>Spermacoceae</taxon>
        <taxon>Hedyotis-Oldenlandia complex</taxon>
        <taxon>Oldenlandia</taxon>
    </lineage>
</organism>
<feature type="compositionally biased region" description="Low complexity" evidence="1">
    <location>
        <begin position="56"/>
        <end position="65"/>
    </location>
</feature>
<dbReference type="EMBL" id="OX459121">
    <property type="protein sequence ID" value="CAI9104169.1"/>
    <property type="molecule type" value="Genomic_DNA"/>
</dbReference>
<evidence type="ECO:0000313" key="2">
    <source>
        <dbReference type="EMBL" id="CAI9104169.1"/>
    </source>
</evidence>
<protein>
    <submittedName>
        <fullName evidence="2">OLC1v1002794C1</fullName>
    </submittedName>
</protein>
<dbReference type="AlphaFoldDB" id="A0AAV1DB04"/>
<sequence length="106" mass="11725">MEVKGGKGSVKNPRYPKKPTVMNRAAGEASFQMVPTAAQLMLHRHIHSTPQPPPMSGGSQQQPPQKLKTVSEMKALVQKWFSERSKTRSCKTPLKSVPDILELSNC</sequence>
<gene>
    <name evidence="2" type="ORF">OLC1_LOCUS13155</name>
</gene>
<keyword evidence="3" id="KW-1185">Reference proteome</keyword>
<evidence type="ECO:0000313" key="3">
    <source>
        <dbReference type="Proteomes" id="UP001161247"/>
    </source>
</evidence>
<evidence type="ECO:0000256" key="1">
    <source>
        <dbReference type="SAM" id="MobiDB-lite"/>
    </source>
</evidence>
<name>A0AAV1DB04_OLDCO</name>
<proteinExistence type="predicted"/>
<dbReference type="Proteomes" id="UP001161247">
    <property type="component" value="Chromosome 4"/>
</dbReference>
<feature type="region of interest" description="Disordered" evidence="1">
    <location>
        <begin position="43"/>
        <end position="69"/>
    </location>
</feature>